<feature type="compositionally biased region" description="Low complexity" evidence="1">
    <location>
        <begin position="157"/>
        <end position="168"/>
    </location>
</feature>
<feature type="compositionally biased region" description="Low complexity" evidence="1">
    <location>
        <begin position="359"/>
        <end position="371"/>
    </location>
</feature>
<feature type="compositionally biased region" description="Gly residues" evidence="1">
    <location>
        <begin position="169"/>
        <end position="179"/>
    </location>
</feature>
<feature type="region of interest" description="Disordered" evidence="1">
    <location>
        <begin position="300"/>
        <end position="380"/>
    </location>
</feature>
<evidence type="ECO:0000313" key="3">
    <source>
        <dbReference type="Proteomes" id="UP001314263"/>
    </source>
</evidence>
<dbReference type="Proteomes" id="UP001314263">
    <property type="component" value="Unassembled WGS sequence"/>
</dbReference>
<keyword evidence="3" id="KW-1185">Reference proteome</keyword>
<evidence type="ECO:0000313" key="2">
    <source>
        <dbReference type="EMBL" id="CAK0786409.1"/>
    </source>
</evidence>
<feature type="region of interest" description="Disordered" evidence="1">
    <location>
        <begin position="157"/>
        <end position="179"/>
    </location>
</feature>
<dbReference type="PANTHER" id="PTHR12507">
    <property type="entry name" value="REDUCED GROWTH PHENOTYPE 1 RGP1, YEAST -RELATED"/>
    <property type="match status" value="1"/>
</dbReference>
<dbReference type="AlphaFoldDB" id="A0AAV1IKD3"/>
<dbReference type="Gene3D" id="2.60.40.640">
    <property type="match status" value="1"/>
</dbReference>
<name>A0AAV1IKD3_9CHLO</name>
<comment type="caution">
    <text evidence="2">The sequence shown here is derived from an EMBL/GenBank/DDBJ whole genome shotgun (WGS) entry which is preliminary data.</text>
</comment>
<organism evidence="2 3">
    <name type="scientific">Coccomyxa viridis</name>
    <dbReference type="NCBI Taxonomy" id="1274662"/>
    <lineage>
        <taxon>Eukaryota</taxon>
        <taxon>Viridiplantae</taxon>
        <taxon>Chlorophyta</taxon>
        <taxon>core chlorophytes</taxon>
        <taxon>Trebouxiophyceae</taxon>
        <taxon>Trebouxiophyceae incertae sedis</taxon>
        <taxon>Coccomyxaceae</taxon>
        <taxon>Coccomyxa</taxon>
    </lineage>
</organism>
<dbReference type="Pfam" id="PF08737">
    <property type="entry name" value="Rgp1"/>
    <property type="match status" value="1"/>
</dbReference>
<dbReference type="InterPro" id="IPR014848">
    <property type="entry name" value="Rgp1"/>
</dbReference>
<dbReference type="InterPro" id="IPR014752">
    <property type="entry name" value="Arrestin-like_C"/>
</dbReference>
<evidence type="ECO:0000256" key="1">
    <source>
        <dbReference type="SAM" id="MobiDB-lite"/>
    </source>
</evidence>
<feature type="compositionally biased region" description="Low complexity" evidence="1">
    <location>
        <begin position="306"/>
        <end position="322"/>
    </location>
</feature>
<evidence type="ECO:0008006" key="4">
    <source>
        <dbReference type="Google" id="ProtNLM"/>
    </source>
</evidence>
<dbReference type="EMBL" id="CAUYUE010000014">
    <property type="protein sequence ID" value="CAK0786409.1"/>
    <property type="molecule type" value="Genomic_DNA"/>
</dbReference>
<reference evidence="2 3" key="1">
    <citation type="submission" date="2023-10" db="EMBL/GenBank/DDBJ databases">
        <authorList>
            <person name="Maclean D."/>
            <person name="Macfadyen A."/>
        </authorList>
    </citation>
    <scope>NUCLEOTIDE SEQUENCE [LARGE SCALE GENOMIC DNA]</scope>
</reference>
<protein>
    <recommendedName>
        <fullName evidence="4">Rgp1-domain-containing protein</fullName>
    </recommendedName>
</protein>
<accession>A0AAV1IKD3</accession>
<gene>
    <name evidence="2" type="ORF">CVIRNUC_009622</name>
</gene>
<sequence length="552" mass="58038">MPITLSLVPTRPSFCPGDVLTATLEVKNVGDDASAGPLELAGVNVDFRGTERIDRSWIGASYAPTRGPVRRDGKREVRTIVETPPARLVMQDTTLLLGESRVWLVRFCLPRTLPPSFKGVSVRYSYTLQATAQYARPKPFTPASSVPLSSSASVADPSGVESFSAQAGDAGGNSSAGGPSGWGNSAFAASMAQVESAVEAAEMKAPSRWRTAEAIAAVHLWSPMEAYGPRGTSGSVAAGEEATLTSVAYQLGYTVKDAGVDFQEVGEAARARAGKAGSFAFLQPGQEQLWQPAFLTSIDHQPSLNAPTPTLAAAPAGQQQRPPQEKSLASLEEDTATPFSELSLNPGGDPDGQELPQTASSARSARSAMASGRQHSLTSPHAAADAVLRSYNLRLGDSALVRVALHAPLDGPLVLGAALAGTFDFRASQAASKGPSAAPKCIQVAVLLETEEVVSESYQSAKSARLQSAAIRKVWDEHVEVTSDLTLTHFMFSLPLDAPASFATHLVALRWVLRFEFTTSAAKPAGWLSSASTPEQIVWSLPVLVRPPVAVA</sequence>
<proteinExistence type="predicted"/>